<feature type="transmembrane region" description="Helical" evidence="2">
    <location>
        <begin position="74"/>
        <end position="102"/>
    </location>
</feature>
<dbReference type="EMBL" id="LSYV01000053">
    <property type="protein sequence ID" value="KXZ45665.1"/>
    <property type="molecule type" value="Genomic_DNA"/>
</dbReference>
<feature type="transmembrane region" description="Helical" evidence="2">
    <location>
        <begin position="1413"/>
        <end position="1436"/>
    </location>
</feature>
<keyword evidence="2" id="KW-0812">Transmembrane</keyword>
<feature type="region of interest" description="Disordered" evidence="1">
    <location>
        <begin position="2000"/>
        <end position="2072"/>
    </location>
</feature>
<dbReference type="PANTHER" id="PTHR31600">
    <property type="entry name" value="TINY MACROCYSTS PROTEIN B-RELATED"/>
    <property type="match status" value="1"/>
</dbReference>
<proteinExistence type="predicted"/>
<name>A0A150G7Y6_GONPE</name>
<evidence type="ECO:0000259" key="3">
    <source>
        <dbReference type="Pfam" id="PF25474"/>
    </source>
</evidence>
<evidence type="ECO:0000313" key="5">
    <source>
        <dbReference type="Proteomes" id="UP000075714"/>
    </source>
</evidence>
<feature type="region of interest" description="Disordered" evidence="1">
    <location>
        <begin position="1585"/>
        <end position="1610"/>
    </location>
</feature>
<feature type="region of interest" description="Disordered" evidence="1">
    <location>
        <begin position="1349"/>
        <end position="1385"/>
    </location>
</feature>
<feature type="transmembrane region" description="Helical" evidence="2">
    <location>
        <begin position="179"/>
        <end position="206"/>
    </location>
</feature>
<feature type="region of interest" description="Disordered" evidence="1">
    <location>
        <begin position="1181"/>
        <end position="1203"/>
    </location>
</feature>
<feature type="region of interest" description="Disordered" evidence="1">
    <location>
        <begin position="1097"/>
        <end position="1123"/>
    </location>
</feature>
<feature type="region of interest" description="Disordered" evidence="1">
    <location>
        <begin position="1221"/>
        <end position="1326"/>
    </location>
</feature>
<feature type="compositionally biased region" description="Basic and acidic residues" evidence="1">
    <location>
        <begin position="2028"/>
        <end position="2039"/>
    </location>
</feature>
<dbReference type="PANTHER" id="PTHR31600:SF2">
    <property type="entry name" value="GAMETE ENRICHED GENE 10 PROTEIN-RELATED"/>
    <property type="match status" value="1"/>
</dbReference>
<organism evidence="4 5">
    <name type="scientific">Gonium pectorale</name>
    <name type="common">Green alga</name>
    <dbReference type="NCBI Taxonomy" id="33097"/>
    <lineage>
        <taxon>Eukaryota</taxon>
        <taxon>Viridiplantae</taxon>
        <taxon>Chlorophyta</taxon>
        <taxon>core chlorophytes</taxon>
        <taxon>Chlorophyceae</taxon>
        <taxon>CS clade</taxon>
        <taxon>Chlamydomonadales</taxon>
        <taxon>Volvocaceae</taxon>
        <taxon>Gonium</taxon>
    </lineage>
</organism>
<feature type="transmembrane region" description="Helical" evidence="2">
    <location>
        <begin position="1935"/>
        <end position="1961"/>
    </location>
</feature>
<dbReference type="OrthoDB" id="540670at2759"/>
<dbReference type="InterPro" id="IPR052994">
    <property type="entry name" value="Tiny_macrocysts_regulators"/>
</dbReference>
<feature type="transmembrane region" description="Helical" evidence="2">
    <location>
        <begin position="1721"/>
        <end position="1742"/>
    </location>
</feature>
<sequence length="2072" mass="221972">MGKTSLDDGTQLSKENSETRVRIRWVVLKVLLDAWQLFTTVINPQSQGWRINADGMGWKAVSVLNFTWLADLGYGAYLAVLYSMVALLAVNVAMCVWVAWCFKEQKFPVVWPIKVLRIFSGVFFQAFDVASLNLLQAPNLVAWVNYLKAGVSITILWCSSMLMLLVFHSSDDQHTRERWAQRVTLAMLAGLGPAFFAGMLISWAAIRRMTDTALKALANAVPNCKLEDVCENLDSPRDVEIVARCCRVWKDRYTVDTEAIGKAHQVIKAGLAMFPKSAYMVLVHANFMIDVLGVSQSGGRRVQDARKLHPGMMCRFIMFVRQQQATQKAAGNSANDGVNMDLLGYVEYQRKQAQNAYRMVLESYSNNPNLVRLYGKFLLTIKNDPSEYFTEADRLDEMKNGDGSGPVLPDGTLEGKPLSALLAPHCNRWLAAQMAAMCAEPGAIPAAVASSVGEGNQAGHHESVLVGMHCERVAFPVRLSLSRASGTGEDSTIIALLEPIPPVKGMASLWVTANGTIAACDPPFAVTFGLMTLAKESPSNDSVLPCSVAHKYDNVPIVCTVRLSTKEAQDTPVHELRIALVDPDPAQLLVVTNNGTIVHASPDLAAWLKDTAGLTDRRSGGAGGCANRGAELFAGRGVLGTALSSADVLAGYTFSDFLPSPWKDMHTRFLRDTTVMTAPSQRPNSCRKGGPSGPTLEMRTAAGKPLYMRVAVTTSDISGELMHAVRMAGSSVENALAERRLRLRVAQDGLVAAVVDGSLKHLFGLDQGQVIGRPLWEIIDGLTPAAGEPLTSHGLLMLGSIVSRMSVGVSMGAATRKAMAKPAVLQVHVETPEDDNCESVPVVYADLWPTASISGVLELDGLGRVTGVLEETLRPVGLLFGLPGQALLGSMFADLVTMPPDRKGPSELLTLKGDKKSSLKSDKKDVNVKVGPVHVLQGLHSDGRPLALDVQVVGKPLPRHPLTVVLRTHVAPMVPGPKRTTLAASATGARGRVAPAPEAGQRMVTITETGLRLMPVTDNGLRAAPAAARLAAAGPHTAAGSAAGRAAEAIFSNPVFGKDATGVAGKPEILPAAAAVAVLGDSEQHPLRISGVDIALAMPPPPSRKPSVSPDEADSASAPAPPLLDISERAAKRSVSISKVATPPGITSPRPTVSLDSLPVQTSGLIAVVGSVIAEPCAAANGGSQSGSVATGAAPGGGGVTTPRQVSYTVLGDLLKEVRNVGSAGSDGDRLRAGVPSRLTPPLAEASPKPPPRQPTLPGATPATLKGYLGPGGAKSLPSPIDDGAYYQNSVCPSEKSDEEQSKGSDGAETEAGQTRQPSPEAKLLHNKSFVRPRNHAEAELAGPMAQNNAMHKSQTHEFEAEGQEEDAPSEAGHSSASALSGAGGAEYKRGKRFKKLVKMMDSSHAQQVSRRFQLHALITVALLTAVHTICFSLTIRAIDSQRSSMVQLGHSGQAQRYMHQAFVKRISDNAEEMKGLFNEIHEVHHASTAAINLLYYAHYPVWEGKYANGSDRFINVTVWILDALLFVAVDSTHWVDTLQLIFLAVEGALVSCVAACYLAYLLRAVAAQRYKLYSLFLVIPVDDDEEDEEEEKPQQQQQQESLDDDAVSGEEGGVAKIKRRATLKLDDEAPLTAVGGGSAAASPLTAGGVASSRDVNGAVEGTADGRYGRRTLPYDDKYDKPSAGGMGGKLVRCWSWAQWRVRRLLRGSTKRRLRTTSKETVIILLPFLVWSALVIAIYAVAVVHMQGVISMVAVHSVVNFMAARTYRSVFFAQELAVTEDPSLIPAKRASVATCLKLVKDAWYTLQLGDNAFKAAGPDAEHFPMVKQGLAYASNKLREIFYDNGRCHRTQAHQPCPGPEYRFYQIIRTGLDSIMQQFMISLDTMATREGTQPEGMGTEEFDFIYTVGSKDLSDGTVLIADEHYKTLSNTFTNILVLHVLLFLFLFVIFLGFLFLLLNPLIKRISKERRHIAELMSQLPLELDVEKLVARALGTAVVSSSSQQQGGGAGATTADQGGANSDAASFPPDAKDDTKEDGTSKWKAIIRAASSLNGKQAPPGGLNRRRAPVTGPY</sequence>
<protein>
    <recommendedName>
        <fullName evidence="3">TmcB/TmcC TPR repeats domain-containing protein</fullName>
    </recommendedName>
</protein>
<feature type="compositionally biased region" description="Low complexity" evidence="1">
    <location>
        <begin position="1105"/>
        <end position="1118"/>
    </location>
</feature>
<dbReference type="Pfam" id="PF25474">
    <property type="entry name" value="TPR_TmcB"/>
    <property type="match status" value="1"/>
</dbReference>
<dbReference type="Proteomes" id="UP000075714">
    <property type="component" value="Unassembled WGS sequence"/>
</dbReference>
<evidence type="ECO:0000256" key="2">
    <source>
        <dbReference type="SAM" id="Phobius"/>
    </source>
</evidence>
<feature type="transmembrane region" description="Helical" evidence="2">
    <location>
        <begin position="114"/>
        <end position="134"/>
    </location>
</feature>
<gene>
    <name evidence="4" type="ORF">GPECTOR_52g63</name>
</gene>
<keyword evidence="2" id="KW-1133">Transmembrane helix</keyword>
<feature type="transmembrane region" description="Helical" evidence="2">
    <location>
        <begin position="1541"/>
        <end position="1563"/>
    </location>
</feature>
<keyword evidence="5" id="KW-1185">Reference proteome</keyword>
<dbReference type="STRING" id="33097.A0A150G7Y6"/>
<keyword evidence="2" id="KW-0472">Membrane</keyword>
<reference evidence="5" key="1">
    <citation type="journal article" date="2016" name="Nat. Commun.">
        <title>The Gonium pectorale genome demonstrates co-option of cell cycle regulation during the evolution of multicellularity.</title>
        <authorList>
            <person name="Hanschen E.R."/>
            <person name="Marriage T.N."/>
            <person name="Ferris P.J."/>
            <person name="Hamaji T."/>
            <person name="Toyoda A."/>
            <person name="Fujiyama A."/>
            <person name="Neme R."/>
            <person name="Noguchi H."/>
            <person name="Minakuchi Y."/>
            <person name="Suzuki M."/>
            <person name="Kawai-Toyooka H."/>
            <person name="Smith D.R."/>
            <person name="Sparks H."/>
            <person name="Anderson J."/>
            <person name="Bakaric R."/>
            <person name="Luria V."/>
            <person name="Karger A."/>
            <person name="Kirschner M.W."/>
            <person name="Durand P.M."/>
            <person name="Michod R.E."/>
            <person name="Nozaki H."/>
            <person name="Olson B.J."/>
        </authorList>
    </citation>
    <scope>NUCLEOTIDE SEQUENCE [LARGE SCALE GENOMIC DNA]</scope>
    <source>
        <strain evidence="5">NIES-2863</strain>
    </source>
</reference>
<dbReference type="InterPro" id="IPR057352">
    <property type="entry name" value="TPR_TmcB/C"/>
</dbReference>
<comment type="caution">
    <text evidence="4">The sequence shown here is derived from an EMBL/GenBank/DDBJ whole genome shotgun (WGS) entry which is preliminary data.</text>
</comment>
<feature type="transmembrane region" description="Helical" evidence="2">
    <location>
        <begin position="1514"/>
        <end position="1535"/>
    </location>
</feature>
<evidence type="ECO:0000256" key="1">
    <source>
        <dbReference type="SAM" id="MobiDB-lite"/>
    </source>
</evidence>
<evidence type="ECO:0000313" key="4">
    <source>
        <dbReference type="EMBL" id="KXZ45665.1"/>
    </source>
</evidence>
<feature type="transmembrane region" description="Helical" evidence="2">
    <location>
        <begin position="146"/>
        <end position="167"/>
    </location>
</feature>
<feature type="compositionally biased region" description="Low complexity" evidence="1">
    <location>
        <begin position="1370"/>
        <end position="1381"/>
    </location>
</feature>
<feature type="domain" description="TmcB/TmcC TPR repeats" evidence="3">
    <location>
        <begin position="345"/>
        <end position="400"/>
    </location>
</feature>
<accession>A0A150G7Y6</accession>